<name>A0A198GCP8_9GAMM</name>
<dbReference type="PATRIC" id="fig|1354337.4.peg.841"/>
<keyword evidence="2" id="KW-1185">Reference proteome</keyword>
<protein>
    <recommendedName>
        <fullName evidence="3">Phage protein</fullName>
    </recommendedName>
</protein>
<proteinExistence type="predicted"/>
<dbReference type="AlphaFoldDB" id="A0A198GCP8"/>
<dbReference type="RefSeq" id="WP_066747470.1">
    <property type="nucleotide sequence ID" value="NZ_LXEN01000038.1"/>
</dbReference>
<dbReference type="OrthoDB" id="8793870at2"/>
<dbReference type="STRING" id="1354337.M983_0826"/>
<dbReference type="EMBL" id="LXEN01000038">
    <property type="protein sequence ID" value="OAT34863.1"/>
    <property type="molecule type" value="Genomic_DNA"/>
</dbReference>
<dbReference type="Pfam" id="PF19759">
    <property type="entry name" value="DUF6246"/>
    <property type="match status" value="1"/>
</dbReference>
<dbReference type="InterPro" id="IPR046213">
    <property type="entry name" value="DUF6246"/>
</dbReference>
<accession>A0A198GCP8</accession>
<dbReference type="Proteomes" id="UP000094023">
    <property type="component" value="Unassembled WGS sequence"/>
</dbReference>
<gene>
    <name evidence="1" type="ORF">M983_0826</name>
</gene>
<organism evidence="1 2">
    <name type="scientific">Proteus myxofaciens ATCC 19692</name>
    <dbReference type="NCBI Taxonomy" id="1354337"/>
    <lineage>
        <taxon>Bacteria</taxon>
        <taxon>Pseudomonadati</taxon>
        <taxon>Pseudomonadota</taxon>
        <taxon>Gammaproteobacteria</taxon>
        <taxon>Enterobacterales</taxon>
        <taxon>Morganellaceae</taxon>
        <taxon>Proteus</taxon>
    </lineage>
</organism>
<sequence length="230" mass="26574">MTPILEIGEIVISTDKKDYLFRPSFINMIRIGEPKQIVSAYGQLNGAEVQDLITRAVMNYRVIPEWLIKSISKPTYGRNILQMAMIVMQACCDDDCSEIIGEWQSGKRGIVYKNGKMLIADIIVIARELFTHGIIGKAKIRKLQRNEGKNEFSDEFMAIDYISSARAHFGMNRDEAEQLTMTEFQMMLKAKYPDEKGFTKEEYDNIMKQDDKRNDELISGKRRLVSRKRK</sequence>
<evidence type="ECO:0000313" key="2">
    <source>
        <dbReference type="Proteomes" id="UP000094023"/>
    </source>
</evidence>
<reference evidence="1 2" key="1">
    <citation type="submission" date="2016-04" db="EMBL/GenBank/DDBJ databases">
        <title>ATOL: Assembling a taxonomically balanced genome-scale reconstruction of the evolutionary history of the Enterobacteriaceae.</title>
        <authorList>
            <person name="Plunkett G.III."/>
            <person name="Neeno-Eckwall E.C."/>
            <person name="Glasner J.D."/>
            <person name="Perna N.T."/>
        </authorList>
    </citation>
    <scope>NUCLEOTIDE SEQUENCE [LARGE SCALE GENOMIC DNA]</scope>
    <source>
        <strain evidence="1 2">ATCC 19692</strain>
    </source>
</reference>
<evidence type="ECO:0008006" key="3">
    <source>
        <dbReference type="Google" id="ProtNLM"/>
    </source>
</evidence>
<evidence type="ECO:0000313" key="1">
    <source>
        <dbReference type="EMBL" id="OAT34863.1"/>
    </source>
</evidence>
<comment type="caution">
    <text evidence="1">The sequence shown here is derived from an EMBL/GenBank/DDBJ whole genome shotgun (WGS) entry which is preliminary data.</text>
</comment>